<dbReference type="InterPro" id="IPR036397">
    <property type="entry name" value="RNaseH_sf"/>
</dbReference>
<dbReference type="GO" id="GO:0003676">
    <property type="term" value="F:nucleic acid binding"/>
    <property type="evidence" value="ECO:0007669"/>
    <property type="project" value="InterPro"/>
</dbReference>
<dbReference type="SMART" id="SM00479">
    <property type="entry name" value="EXOIII"/>
    <property type="match status" value="1"/>
</dbReference>
<dbReference type="Gene3D" id="3.30.420.10">
    <property type="entry name" value="Ribonuclease H-like superfamily/Ribonuclease H"/>
    <property type="match status" value="1"/>
</dbReference>
<dbReference type="AlphaFoldDB" id="A0A0U1Q0U3"/>
<evidence type="ECO:0000259" key="4">
    <source>
        <dbReference type="SMART" id="SM00479"/>
    </source>
</evidence>
<keyword evidence="3" id="KW-0269">Exonuclease</keyword>
<evidence type="ECO:0000313" key="5">
    <source>
        <dbReference type="EMBL" id="KKW68373.1"/>
    </source>
</evidence>
<reference evidence="5 6" key="1">
    <citation type="submission" date="2015-05" db="EMBL/GenBank/DDBJ databases">
        <title>Draft genome sequence of Lampropedia sp. CT6, isolated from the microbial mat of a hot water spring, located at Manikaran, India.</title>
        <authorList>
            <person name="Tripathi C."/>
            <person name="Rani P."/>
            <person name="Mahato N.K."/>
            <person name="Lal R."/>
        </authorList>
    </citation>
    <scope>NUCLEOTIDE SEQUENCE [LARGE SCALE GENOMIC DNA]</scope>
    <source>
        <strain evidence="5 6">CT6</strain>
    </source>
</reference>
<dbReference type="GO" id="GO:0005829">
    <property type="term" value="C:cytosol"/>
    <property type="evidence" value="ECO:0007669"/>
    <property type="project" value="TreeGrafter"/>
</dbReference>
<gene>
    <name evidence="5" type="ORF">AAV94_05740</name>
</gene>
<dbReference type="STRING" id="1610491.AAV94_05740"/>
<evidence type="ECO:0000313" key="6">
    <source>
        <dbReference type="Proteomes" id="UP000050580"/>
    </source>
</evidence>
<protein>
    <recommendedName>
        <fullName evidence="4">Exonuclease domain-containing protein</fullName>
    </recommendedName>
</protein>
<comment type="caution">
    <text evidence="5">The sequence shown here is derived from an EMBL/GenBank/DDBJ whole genome shotgun (WGS) entry which is preliminary data.</text>
</comment>
<evidence type="ECO:0000256" key="2">
    <source>
        <dbReference type="ARBA" id="ARBA00022801"/>
    </source>
</evidence>
<dbReference type="SUPFAM" id="SSF53098">
    <property type="entry name" value="Ribonuclease H-like"/>
    <property type="match status" value="1"/>
</dbReference>
<accession>A0A0U1Q0U3</accession>
<dbReference type="PANTHER" id="PTHR30231">
    <property type="entry name" value="DNA POLYMERASE III SUBUNIT EPSILON"/>
    <property type="match status" value="1"/>
</dbReference>
<evidence type="ECO:0000256" key="1">
    <source>
        <dbReference type="ARBA" id="ARBA00022722"/>
    </source>
</evidence>
<dbReference type="GO" id="GO:0006259">
    <property type="term" value="P:DNA metabolic process"/>
    <property type="evidence" value="ECO:0007669"/>
    <property type="project" value="UniProtKB-ARBA"/>
</dbReference>
<dbReference type="InterPro" id="IPR013520">
    <property type="entry name" value="Ribonucl_H"/>
</dbReference>
<dbReference type="InterPro" id="IPR012337">
    <property type="entry name" value="RNaseH-like_sf"/>
</dbReference>
<keyword evidence="1" id="KW-0540">Nuclease</keyword>
<dbReference type="GO" id="GO:0008408">
    <property type="term" value="F:3'-5' exonuclease activity"/>
    <property type="evidence" value="ECO:0007669"/>
    <property type="project" value="TreeGrafter"/>
</dbReference>
<name>A0A0U1Q0U3_9BURK</name>
<proteinExistence type="predicted"/>
<feature type="domain" description="Exonuclease" evidence="4">
    <location>
        <begin position="23"/>
        <end position="195"/>
    </location>
</feature>
<keyword evidence="2" id="KW-0378">Hydrolase</keyword>
<dbReference type="Pfam" id="PF00929">
    <property type="entry name" value="RNase_T"/>
    <property type="match status" value="1"/>
</dbReference>
<dbReference type="Proteomes" id="UP000050580">
    <property type="component" value="Unassembled WGS sequence"/>
</dbReference>
<keyword evidence="6" id="KW-1185">Reference proteome</keyword>
<sequence length="222" mass="24195">MRARLAALPALASAADQRLDAQPIVVLDLETTGLNRRRDVVLSIGAIRIEAQGIVLGKTFARVLNVETALPLTGQLFHSLTKEDLRQGDDPRQALLELLEWGHDAIWLAWHAWFDEAMLHRAAGQWLGLSPAVLPRLHDLAHIMPALLPEHARCGGDLDAWLQAMRLGNSARHDAVADAMATAELALIALQRARACGLTTWSEVIAAAAKQRRQGDTAPLAF</sequence>
<dbReference type="PANTHER" id="PTHR30231:SF4">
    <property type="entry name" value="PROTEIN NEN2"/>
    <property type="match status" value="1"/>
</dbReference>
<dbReference type="EMBL" id="LBNQ01000020">
    <property type="protein sequence ID" value="KKW68373.1"/>
    <property type="molecule type" value="Genomic_DNA"/>
</dbReference>
<organism evidence="5 6">
    <name type="scientific">Lampropedia cohaerens</name>
    <dbReference type="NCBI Taxonomy" id="1610491"/>
    <lineage>
        <taxon>Bacteria</taxon>
        <taxon>Pseudomonadati</taxon>
        <taxon>Pseudomonadota</taxon>
        <taxon>Betaproteobacteria</taxon>
        <taxon>Burkholderiales</taxon>
        <taxon>Comamonadaceae</taxon>
        <taxon>Lampropedia</taxon>
    </lineage>
</organism>
<dbReference type="CDD" id="cd06127">
    <property type="entry name" value="DEDDh"/>
    <property type="match status" value="1"/>
</dbReference>
<evidence type="ECO:0000256" key="3">
    <source>
        <dbReference type="ARBA" id="ARBA00022839"/>
    </source>
</evidence>